<feature type="region of interest" description="Disordered" evidence="1">
    <location>
        <begin position="64"/>
        <end position="84"/>
    </location>
</feature>
<feature type="signal peptide" evidence="2">
    <location>
        <begin position="1"/>
        <end position="22"/>
    </location>
</feature>
<evidence type="ECO:0000256" key="2">
    <source>
        <dbReference type="SAM" id="SignalP"/>
    </source>
</evidence>
<evidence type="ECO:0000256" key="1">
    <source>
        <dbReference type="SAM" id="MobiDB-lite"/>
    </source>
</evidence>
<sequence length="185" mass="20617">MDLVSNNVIVLVMCLIFGATTSNQESNRTTLHYSNYQKVTSVSYMFREYDSRYVLKGNNPVVASAGGKNSSGSQNLTVTSFQDSRSTAKTGSSALTTVPVDQKECVVRVVEIIDGEEKLIAYNETRVELERKGKEVFDEICDGDPDWDKVLSRNSLCSLVEAKNCNNKKQDGNFKDKVKKIPKKQ</sequence>
<evidence type="ECO:0008006" key="5">
    <source>
        <dbReference type="Google" id="ProtNLM"/>
    </source>
</evidence>
<proteinExistence type="predicted"/>
<name>A0A8S9Y4D3_APOLU</name>
<accession>A0A8S9Y4D3</accession>
<reference evidence="3" key="1">
    <citation type="journal article" date="2021" name="Mol. Ecol. Resour.">
        <title>Apolygus lucorum genome provides insights into omnivorousness and mesophyll feeding.</title>
        <authorList>
            <person name="Liu Y."/>
            <person name="Liu H."/>
            <person name="Wang H."/>
            <person name="Huang T."/>
            <person name="Liu B."/>
            <person name="Yang B."/>
            <person name="Yin L."/>
            <person name="Li B."/>
            <person name="Zhang Y."/>
            <person name="Zhang S."/>
            <person name="Jiang F."/>
            <person name="Zhang X."/>
            <person name="Ren Y."/>
            <person name="Wang B."/>
            <person name="Wang S."/>
            <person name="Lu Y."/>
            <person name="Wu K."/>
            <person name="Fan W."/>
            <person name="Wang G."/>
        </authorList>
    </citation>
    <scope>NUCLEOTIDE SEQUENCE</scope>
    <source>
        <strain evidence="3">12Hb</strain>
    </source>
</reference>
<evidence type="ECO:0000313" key="4">
    <source>
        <dbReference type="Proteomes" id="UP000466442"/>
    </source>
</evidence>
<dbReference type="EMBL" id="WIXP02000002">
    <property type="protein sequence ID" value="KAF6215428.1"/>
    <property type="molecule type" value="Genomic_DNA"/>
</dbReference>
<feature type="chain" id="PRO_5035900767" description="Vitellogenin domain-containing protein" evidence="2">
    <location>
        <begin position="23"/>
        <end position="185"/>
    </location>
</feature>
<comment type="caution">
    <text evidence="3">The sequence shown here is derived from an EMBL/GenBank/DDBJ whole genome shotgun (WGS) entry which is preliminary data.</text>
</comment>
<feature type="compositionally biased region" description="Polar residues" evidence="1">
    <location>
        <begin position="67"/>
        <end position="84"/>
    </location>
</feature>
<dbReference type="AlphaFoldDB" id="A0A8S9Y4D3"/>
<keyword evidence="2" id="KW-0732">Signal</keyword>
<protein>
    <recommendedName>
        <fullName evidence="5">Vitellogenin domain-containing protein</fullName>
    </recommendedName>
</protein>
<organism evidence="3 4">
    <name type="scientific">Apolygus lucorum</name>
    <name type="common">Small green plant bug</name>
    <name type="synonym">Lygocoris lucorum</name>
    <dbReference type="NCBI Taxonomy" id="248454"/>
    <lineage>
        <taxon>Eukaryota</taxon>
        <taxon>Metazoa</taxon>
        <taxon>Ecdysozoa</taxon>
        <taxon>Arthropoda</taxon>
        <taxon>Hexapoda</taxon>
        <taxon>Insecta</taxon>
        <taxon>Pterygota</taxon>
        <taxon>Neoptera</taxon>
        <taxon>Paraneoptera</taxon>
        <taxon>Hemiptera</taxon>
        <taxon>Heteroptera</taxon>
        <taxon>Panheteroptera</taxon>
        <taxon>Cimicomorpha</taxon>
        <taxon>Miridae</taxon>
        <taxon>Mirini</taxon>
        <taxon>Apolygus</taxon>
    </lineage>
</organism>
<gene>
    <name evidence="3" type="ORF">GE061_010181</name>
</gene>
<dbReference type="Proteomes" id="UP000466442">
    <property type="component" value="Unassembled WGS sequence"/>
</dbReference>
<evidence type="ECO:0000313" key="3">
    <source>
        <dbReference type="EMBL" id="KAF6215428.1"/>
    </source>
</evidence>
<keyword evidence="4" id="KW-1185">Reference proteome</keyword>